<dbReference type="EMBL" id="QVOQ01000037">
    <property type="protein sequence ID" value="MCX7579882.1"/>
    <property type="molecule type" value="Genomic_DNA"/>
</dbReference>
<reference evidence="1" key="1">
    <citation type="submission" date="2018-08" db="EMBL/GenBank/DDBJ databases">
        <title>Draft genome sequences of Leuconostoc spp. and Weissella spp. with biocontrol potential.</title>
        <authorList>
            <person name="Lo R."/>
            <person name="Ho V.T.T."/>
            <person name="Turner M.S."/>
        </authorList>
    </citation>
    <scope>NUCLEOTIDE SEQUENCE</scope>
    <source>
        <strain evidence="1">156</strain>
    </source>
</reference>
<name>A0A9X3EB76_9LACO</name>
<comment type="caution">
    <text evidence="1">The sequence shown here is derived from an EMBL/GenBank/DDBJ whole genome shotgun (WGS) entry which is preliminary data.</text>
</comment>
<dbReference type="AlphaFoldDB" id="A0A9X3EB76"/>
<evidence type="ECO:0000313" key="1">
    <source>
        <dbReference type="EMBL" id="MCX7579882.1"/>
    </source>
</evidence>
<feature type="non-terminal residue" evidence="1">
    <location>
        <position position="1"/>
    </location>
</feature>
<proteinExistence type="predicted"/>
<protein>
    <submittedName>
        <fullName evidence="1">Uncharacterized protein</fullName>
    </submittedName>
</protein>
<evidence type="ECO:0000313" key="2">
    <source>
        <dbReference type="Proteomes" id="UP001080333"/>
    </source>
</evidence>
<sequence length="303" mass="35899">KAWQYVRVYENGDIEVLITLQILRFHKYFDTPVWLQFNPNHLLPADYVQLDHVMKYVDHSHLTRADLANDIYNINLQRYDFGLFGVTRDIYRSLSGDLETRYWGRRKSERQIRLYDKMREMKKHGKADDIPDGITDWWRLEFQFRGGKVESWQEEVMDKMQSFHVLAVDDNDDLSEIDKAILARVNADKFDFKRVGKRYAAKIRKMVRENVGFDTTVAELSLKTFSEQKDELQRQLDSMLAKYNIGAQTEEMTAYFEEELKQTGNLDFSVVESESALERNVIRNIAKSWREENSLTHRTNTNS</sequence>
<dbReference type="RefSeq" id="WP_267287468.1">
    <property type="nucleotide sequence ID" value="NZ_QVOQ01000037.1"/>
</dbReference>
<organism evidence="1 2">
    <name type="scientific">Leuconostoc falkenbergense</name>
    <dbReference type="NCBI Taxonomy" id="2766470"/>
    <lineage>
        <taxon>Bacteria</taxon>
        <taxon>Bacillati</taxon>
        <taxon>Bacillota</taxon>
        <taxon>Bacilli</taxon>
        <taxon>Lactobacillales</taxon>
        <taxon>Lactobacillaceae</taxon>
        <taxon>Leuconostoc</taxon>
    </lineage>
</organism>
<dbReference type="Proteomes" id="UP001080333">
    <property type="component" value="Unassembled WGS sequence"/>
</dbReference>
<gene>
    <name evidence="1" type="ORF">D0502_10965</name>
</gene>
<accession>A0A9X3EB76</accession>